<dbReference type="Gene3D" id="3.90.25.10">
    <property type="entry name" value="UDP-galactose 4-epimerase, domain 1"/>
    <property type="match status" value="1"/>
</dbReference>
<evidence type="ECO:0000256" key="5">
    <source>
        <dbReference type="ARBA" id="ARBA00023027"/>
    </source>
</evidence>
<evidence type="ECO:0000256" key="2">
    <source>
        <dbReference type="ARBA" id="ARBA00001911"/>
    </source>
</evidence>
<dbReference type="Pfam" id="PF16363">
    <property type="entry name" value="GDP_Man_Dehyd"/>
    <property type="match status" value="1"/>
</dbReference>
<name>A0A316DQQ7_9FLAO</name>
<protein>
    <recommendedName>
        <fullName evidence="4 7">dTDP-glucose 4,6-dehydratase</fullName>
        <ecNumber evidence="4 7">4.2.1.46</ecNumber>
    </recommendedName>
</protein>
<dbReference type="NCBIfam" id="TIGR01181">
    <property type="entry name" value="dTDP_gluc_dehyt"/>
    <property type="match status" value="1"/>
</dbReference>
<dbReference type="GO" id="GO:0008460">
    <property type="term" value="F:dTDP-glucose 4,6-dehydratase activity"/>
    <property type="evidence" value="ECO:0007669"/>
    <property type="project" value="UniProtKB-EC"/>
</dbReference>
<dbReference type="GO" id="GO:0009225">
    <property type="term" value="P:nucleotide-sugar metabolic process"/>
    <property type="evidence" value="ECO:0007669"/>
    <property type="project" value="InterPro"/>
</dbReference>
<evidence type="ECO:0000313" key="10">
    <source>
        <dbReference type="Proteomes" id="UP000245430"/>
    </source>
</evidence>
<dbReference type="Proteomes" id="UP000245430">
    <property type="component" value="Unassembled WGS sequence"/>
</dbReference>
<keyword evidence="5" id="KW-0520">NAD</keyword>
<comment type="catalytic activity">
    <reaction evidence="1 7">
        <text>dTDP-alpha-D-glucose = dTDP-4-dehydro-6-deoxy-alpha-D-glucose + H2O</text>
        <dbReference type="Rhea" id="RHEA:17221"/>
        <dbReference type="ChEBI" id="CHEBI:15377"/>
        <dbReference type="ChEBI" id="CHEBI:57477"/>
        <dbReference type="ChEBI" id="CHEBI:57649"/>
        <dbReference type="EC" id="4.2.1.46"/>
    </reaction>
</comment>
<dbReference type="SUPFAM" id="SSF51735">
    <property type="entry name" value="NAD(P)-binding Rossmann-fold domains"/>
    <property type="match status" value="1"/>
</dbReference>
<sequence>MKHKKNILITGGAGFIGSHVVRLFVNKYPEYNIFNLDKLTYAGNLENLIDIEHKTNYTFLKADINNQSEINSLFNKYKFDCVIHLAAESHVDRSIEDPLAFVKTNVIGTMNLLNAFKNIWKDDFTDKLFYHISTDEVYGTLGKTGLFTETTPYDPNSPYSASKASSDHFVRAYGETYGLPYVITNCSNNYGQNQFPEKLIPLFINNIINNKPLPVYGDGNYTRDWLYVKDHAVAIDMVFHKGKKSETYNIGGFNEWKNIDLVKVLCGQMDIKLNRPNGTSEKLITYVKDRPGHDLRYAIDASKIKNELGWQPSVTFQEGLLLTIDWYLENERWLVNVTSGEYQEYYEKQYQ</sequence>
<dbReference type="FunFam" id="3.40.50.720:FF:000304">
    <property type="entry name" value="UDP-glucose 4,6-dehydratase"/>
    <property type="match status" value="1"/>
</dbReference>
<dbReference type="InterPro" id="IPR005888">
    <property type="entry name" value="dTDP_Gluc_deHydtase"/>
</dbReference>
<reference evidence="9 10" key="1">
    <citation type="submission" date="2018-05" db="EMBL/GenBank/DDBJ databases">
        <title>Genomic Encyclopedia of Archaeal and Bacterial Type Strains, Phase II (KMG-II): from individual species to whole genera.</title>
        <authorList>
            <person name="Goeker M."/>
        </authorList>
    </citation>
    <scope>NUCLEOTIDE SEQUENCE [LARGE SCALE GENOMIC DNA]</scope>
    <source>
        <strain evidence="9 10">DSM 22637</strain>
    </source>
</reference>
<dbReference type="InterPro" id="IPR016040">
    <property type="entry name" value="NAD(P)-bd_dom"/>
</dbReference>
<dbReference type="EMBL" id="QGGP01000001">
    <property type="protein sequence ID" value="PWK20567.1"/>
    <property type="molecule type" value="Genomic_DNA"/>
</dbReference>
<evidence type="ECO:0000256" key="3">
    <source>
        <dbReference type="ARBA" id="ARBA00008178"/>
    </source>
</evidence>
<proteinExistence type="inferred from homology"/>
<evidence type="ECO:0000256" key="1">
    <source>
        <dbReference type="ARBA" id="ARBA00001539"/>
    </source>
</evidence>
<evidence type="ECO:0000256" key="7">
    <source>
        <dbReference type="RuleBase" id="RU004473"/>
    </source>
</evidence>
<dbReference type="EC" id="4.2.1.46" evidence="4 7"/>
<comment type="caution">
    <text evidence="9">The sequence shown here is derived from an EMBL/GenBank/DDBJ whole genome shotgun (WGS) entry which is preliminary data.</text>
</comment>
<dbReference type="OrthoDB" id="9801785at2"/>
<evidence type="ECO:0000256" key="4">
    <source>
        <dbReference type="ARBA" id="ARBA00011990"/>
    </source>
</evidence>
<organism evidence="9 10">
    <name type="scientific">Xanthomarina spongicola</name>
    <dbReference type="NCBI Taxonomy" id="570520"/>
    <lineage>
        <taxon>Bacteria</taxon>
        <taxon>Pseudomonadati</taxon>
        <taxon>Bacteroidota</taxon>
        <taxon>Flavobacteriia</taxon>
        <taxon>Flavobacteriales</taxon>
        <taxon>Flavobacteriaceae</taxon>
        <taxon>Xanthomarina</taxon>
    </lineage>
</organism>
<keyword evidence="6 7" id="KW-0456">Lyase</keyword>
<evidence type="ECO:0000256" key="6">
    <source>
        <dbReference type="ARBA" id="ARBA00023239"/>
    </source>
</evidence>
<dbReference type="Gene3D" id="3.40.50.720">
    <property type="entry name" value="NAD(P)-binding Rossmann-like Domain"/>
    <property type="match status" value="1"/>
</dbReference>
<dbReference type="AlphaFoldDB" id="A0A316DQQ7"/>
<feature type="domain" description="NAD(P)-binding" evidence="8">
    <location>
        <begin position="8"/>
        <end position="320"/>
    </location>
</feature>
<dbReference type="PANTHER" id="PTHR43000">
    <property type="entry name" value="DTDP-D-GLUCOSE 4,6-DEHYDRATASE-RELATED"/>
    <property type="match status" value="1"/>
</dbReference>
<gene>
    <name evidence="9" type="ORF">LX78_00269</name>
</gene>
<comment type="cofactor">
    <cofactor evidence="2 7">
        <name>NAD(+)</name>
        <dbReference type="ChEBI" id="CHEBI:57540"/>
    </cofactor>
</comment>
<dbReference type="CDD" id="cd05246">
    <property type="entry name" value="dTDP_GD_SDR_e"/>
    <property type="match status" value="1"/>
</dbReference>
<comment type="similarity">
    <text evidence="3 7">Belongs to the NAD(P)-dependent epimerase/dehydratase family. dTDP-glucose dehydratase subfamily.</text>
</comment>
<keyword evidence="10" id="KW-1185">Reference proteome</keyword>
<evidence type="ECO:0000259" key="8">
    <source>
        <dbReference type="Pfam" id="PF16363"/>
    </source>
</evidence>
<dbReference type="RefSeq" id="WP_109680834.1">
    <property type="nucleotide sequence ID" value="NZ_QGGP01000001.1"/>
</dbReference>
<accession>A0A316DQQ7</accession>
<evidence type="ECO:0000313" key="9">
    <source>
        <dbReference type="EMBL" id="PWK20567.1"/>
    </source>
</evidence>
<dbReference type="InterPro" id="IPR036291">
    <property type="entry name" value="NAD(P)-bd_dom_sf"/>
</dbReference>